<dbReference type="FunFam" id="2.60.20.10:FF:000005">
    <property type="entry name" value="Crystallin, beta B1"/>
    <property type="match status" value="1"/>
</dbReference>
<reference evidence="10 11" key="1">
    <citation type="submission" date="2019-01" db="EMBL/GenBank/DDBJ databases">
        <authorList>
            <person name="Alioto T."/>
            <person name="Alioto T."/>
        </authorList>
    </citation>
    <scope>NUCLEOTIDE SEQUENCE [LARGE SCALE GENOMIC DNA]</scope>
</reference>
<accession>A0A485PIV9</accession>
<dbReference type="AlphaFoldDB" id="A0A485PIV9"/>
<dbReference type="InterPro" id="IPR050252">
    <property type="entry name" value="Beta/Gamma-Crystallin"/>
</dbReference>
<evidence type="ECO:0000256" key="3">
    <source>
        <dbReference type="ARBA" id="ARBA00019516"/>
    </source>
</evidence>
<sequence>MSQAVKASATAAANTGPDGKGKGAPAAGPAPGPGPALAPASVPTTKAGDLPLGSYKPESAAQPTEHPGAPRQALFLCPFHSRGNRGSEGLGPLAKVTQRWVAFEQSNFRGEMFVLEKGEYPRWDTWSSSYRSDRLMSFRPIKMDSQEHKICLFEGANFKGNTMEIQEDDVPSLWVYGFCDRVGSVRVSSGTWVGYQYPGYRGYQYLLEPGEFRHWNEWGAFQPQMQAVRRLRDRQWHREGCFPVLAAEPPK</sequence>
<dbReference type="GO" id="GO:0005212">
    <property type="term" value="F:structural constituent of eye lens"/>
    <property type="evidence" value="ECO:0007669"/>
    <property type="project" value="UniProtKB-KW"/>
</dbReference>
<feature type="region of interest" description="Disordered" evidence="8">
    <location>
        <begin position="1"/>
        <end position="70"/>
    </location>
</feature>
<dbReference type="Gene3D" id="2.60.20.10">
    <property type="entry name" value="Crystallins"/>
    <property type="match status" value="2"/>
</dbReference>
<feature type="domain" description="Beta/gamma crystallin 'Greek key'" evidence="9">
    <location>
        <begin position="148"/>
        <end position="189"/>
    </location>
</feature>
<keyword evidence="4" id="KW-0273">Eye lens protein</keyword>
<feature type="domain" description="Beta/gamma crystallin 'Greek key'" evidence="9">
    <location>
        <begin position="98"/>
        <end position="142"/>
    </location>
</feature>
<dbReference type="EMBL" id="CAAGRJ010039049">
    <property type="protein sequence ID" value="VFV46581.1"/>
    <property type="molecule type" value="Genomic_DNA"/>
</dbReference>
<dbReference type="PANTHER" id="PTHR11818">
    <property type="entry name" value="BETA/GAMMA CRYSTALLIN"/>
    <property type="match status" value="1"/>
</dbReference>
<evidence type="ECO:0000256" key="8">
    <source>
        <dbReference type="SAM" id="MobiDB-lite"/>
    </source>
</evidence>
<evidence type="ECO:0000256" key="4">
    <source>
        <dbReference type="ARBA" id="ARBA00022613"/>
    </source>
</evidence>
<evidence type="ECO:0000313" key="11">
    <source>
        <dbReference type="Proteomes" id="UP000386466"/>
    </source>
</evidence>
<dbReference type="GO" id="GO:0002088">
    <property type="term" value="P:lens development in camera-type eye"/>
    <property type="evidence" value="ECO:0007669"/>
    <property type="project" value="TreeGrafter"/>
</dbReference>
<dbReference type="PROSITE" id="PS50915">
    <property type="entry name" value="CRYSTALLIN_BETA_GAMMA"/>
    <property type="match status" value="3"/>
</dbReference>
<evidence type="ECO:0000256" key="7">
    <source>
        <dbReference type="ARBA" id="ARBA00032143"/>
    </source>
</evidence>
<dbReference type="SUPFAM" id="SSF49695">
    <property type="entry name" value="gamma-Crystallin-like"/>
    <property type="match status" value="1"/>
</dbReference>
<evidence type="ECO:0000256" key="1">
    <source>
        <dbReference type="ARBA" id="ARBA00003689"/>
    </source>
</evidence>
<evidence type="ECO:0000256" key="2">
    <source>
        <dbReference type="ARBA" id="ARBA00009646"/>
    </source>
</evidence>
<evidence type="ECO:0000256" key="6">
    <source>
        <dbReference type="ARBA" id="ARBA00025922"/>
    </source>
</evidence>
<keyword evidence="11" id="KW-1185">Reference proteome</keyword>
<protein>
    <recommendedName>
        <fullName evidence="3">Beta-crystallin B1</fullName>
    </recommendedName>
    <alternativeName>
        <fullName evidence="7">Beta-B1 crystallin</fullName>
    </alternativeName>
</protein>
<dbReference type="Pfam" id="PF00030">
    <property type="entry name" value="Crystall"/>
    <property type="match status" value="2"/>
</dbReference>
<comment type="similarity">
    <text evidence="2">Belongs to the beta/gamma-crystallin family.</text>
</comment>
<comment type="subunit">
    <text evidence="6">Homo/heterodimer, or complexes of higher-order. The structure of beta-crystallin oligomers seems to be stabilized through interactions between the N-terminal arms.</text>
</comment>
<evidence type="ECO:0000259" key="9">
    <source>
        <dbReference type="PROSITE" id="PS50915"/>
    </source>
</evidence>
<dbReference type="InterPro" id="IPR011024">
    <property type="entry name" value="G_crystallin-like"/>
</dbReference>
<organism evidence="10 11">
    <name type="scientific">Lynx pardinus</name>
    <name type="common">Iberian lynx</name>
    <name type="synonym">Felis pardina</name>
    <dbReference type="NCBI Taxonomy" id="191816"/>
    <lineage>
        <taxon>Eukaryota</taxon>
        <taxon>Metazoa</taxon>
        <taxon>Chordata</taxon>
        <taxon>Craniata</taxon>
        <taxon>Vertebrata</taxon>
        <taxon>Euteleostomi</taxon>
        <taxon>Mammalia</taxon>
        <taxon>Eutheria</taxon>
        <taxon>Laurasiatheria</taxon>
        <taxon>Carnivora</taxon>
        <taxon>Feliformia</taxon>
        <taxon>Felidae</taxon>
        <taxon>Felinae</taxon>
        <taxon>Lynx</taxon>
    </lineage>
</organism>
<feature type="compositionally biased region" description="Low complexity" evidence="8">
    <location>
        <begin position="1"/>
        <end position="27"/>
    </location>
</feature>
<comment type="function">
    <text evidence="1">Crystallins are the dominant structural components of the vertebrate eye lens.</text>
</comment>
<evidence type="ECO:0000313" key="10">
    <source>
        <dbReference type="EMBL" id="VFV46581.1"/>
    </source>
</evidence>
<proteinExistence type="inferred from homology"/>
<gene>
    <name evidence="10" type="ORF">LYPA_23C002383</name>
</gene>
<keyword evidence="5" id="KW-0677">Repeat</keyword>
<dbReference type="InterPro" id="IPR001064">
    <property type="entry name" value="Beta/gamma_crystallin"/>
</dbReference>
<dbReference type="Proteomes" id="UP000386466">
    <property type="component" value="Unassembled WGS sequence"/>
</dbReference>
<dbReference type="PANTHER" id="PTHR11818:SF12">
    <property type="entry name" value="BETA-CRYSTALLIN B1"/>
    <property type="match status" value="1"/>
</dbReference>
<name>A0A485PIV9_LYNPA</name>
<dbReference type="GO" id="GO:0007601">
    <property type="term" value="P:visual perception"/>
    <property type="evidence" value="ECO:0007669"/>
    <property type="project" value="TreeGrafter"/>
</dbReference>
<evidence type="ECO:0000256" key="5">
    <source>
        <dbReference type="ARBA" id="ARBA00022737"/>
    </source>
</evidence>
<dbReference type="PRINTS" id="PR01367">
    <property type="entry name" value="BGCRYSTALLIN"/>
</dbReference>
<dbReference type="SMART" id="SM00247">
    <property type="entry name" value="XTALbg"/>
    <property type="match status" value="2"/>
</dbReference>
<feature type="domain" description="Beta/gamma crystallin 'Greek key'" evidence="9">
    <location>
        <begin position="190"/>
        <end position="232"/>
    </location>
</feature>